<dbReference type="InterPro" id="IPR024079">
    <property type="entry name" value="MetalloPept_cat_dom_sf"/>
</dbReference>
<name>A0A8K0JU61_LADFU</name>
<reference evidence="4" key="1">
    <citation type="submission" date="2013-04" db="EMBL/GenBank/DDBJ databases">
        <authorList>
            <person name="Qu J."/>
            <person name="Murali S.C."/>
            <person name="Bandaranaike D."/>
            <person name="Bellair M."/>
            <person name="Blankenburg K."/>
            <person name="Chao H."/>
            <person name="Dinh H."/>
            <person name="Doddapaneni H."/>
            <person name="Downs B."/>
            <person name="Dugan-Rocha S."/>
            <person name="Elkadiri S."/>
            <person name="Gnanaolivu R.D."/>
            <person name="Hernandez B."/>
            <person name="Javaid M."/>
            <person name="Jayaseelan J.C."/>
            <person name="Lee S."/>
            <person name="Li M."/>
            <person name="Ming W."/>
            <person name="Munidasa M."/>
            <person name="Muniz J."/>
            <person name="Nguyen L."/>
            <person name="Ongeri F."/>
            <person name="Osuji N."/>
            <person name="Pu L.-L."/>
            <person name="Puazo M."/>
            <person name="Qu C."/>
            <person name="Quiroz J."/>
            <person name="Raj R."/>
            <person name="Weissenberger G."/>
            <person name="Xin Y."/>
            <person name="Zou X."/>
            <person name="Han Y."/>
            <person name="Richards S."/>
            <person name="Worley K."/>
            <person name="Muzny D."/>
            <person name="Gibbs R."/>
        </authorList>
    </citation>
    <scope>NUCLEOTIDE SEQUENCE</scope>
    <source>
        <strain evidence="4">Sampled in the wild</strain>
    </source>
</reference>
<dbReference type="Proteomes" id="UP000792457">
    <property type="component" value="Unassembled WGS sequence"/>
</dbReference>
<dbReference type="PROSITE" id="PS51885">
    <property type="entry name" value="NEPRILYSIN"/>
    <property type="match status" value="1"/>
</dbReference>
<evidence type="ECO:0000259" key="3">
    <source>
        <dbReference type="Pfam" id="PF05649"/>
    </source>
</evidence>
<dbReference type="AlphaFoldDB" id="A0A8K0JU61"/>
<comment type="caution">
    <text evidence="4">The sequence shown here is derived from an EMBL/GenBank/DDBJ whole genome shotgun (WGS) entry which is preliminary data.</text>
</comment>
<dbReference type="Gene3D" id="3.40.390.10">
    <property type="entry name" value="Collagenase (Catalytic Domain)"/>
    <property type="match status" value="1"/>
</dbReference>
<dbReference type="Pfam" id="PF05649">
    <property type="entry name" value="Peptidase_M13_N"/>
    <property type="match status" value="1"/>
</dbReference>
<keyword evidence="5" id="KW-1185">Reference proteome</keyword>
<sequence length="145" mass="16517">MAKMAMRCQRWKAIDTVIDKGMEAFTPEIPHRRSASTDKGVSQRMSIAEQRMAAGNCVSPECVRSAARILDSVDTAKKPCDDFFEYACGAWIQQNPIPETLSSWDQFRVLRDKLLRNLRGWLKLNLFPCIVKCNIEFTKTILSVC</sequence>
<dbReference type="PANTHER" id="PTHR11733:SF133">
    <property type="entry name" value="PHOSPHATE-REGULATING NEUTRAL ENDOPEPTIDASE PHEX"/>
    <property type="match status" value="1"/>
</dbReference>
<dbReference type="InterPro" id="IPR008753">
    <property type="entry name" value="Peptidase_M13_N"/>
</dbReference>
<accession>A0A8K0JU61</accession>
<gene>
    <name evidence="4" type="ORF">J437_LFUL001841</name>
</gene>
<dbReference type="EMBL" id="KZ308129">
    <property type="protein sequence ID" value="KAG8222299.1"/>
    <property type="molecule type" value="Genomic_DNA"/>
</dbReference>
<organism evidence="4 5">
    <name type="scientific">Ladona fulva</name>
    <name type="common">Scarce chaser dragonfly</name>
    <name type="synonym">Libellula fulva</name>
    <dbReference type="NCBI Taxonomy" id="123851"/>
    <lineage>
        <taxon>Eukaryota</taxon>
        <taxon>Metazoa</taxon>
        <taxon>Ecdysozoa</taxon>
        <taxon>Arthropoda</taxon>
        <taxon>Hexapoda</taxon>
        <taxon>Insecta</taxon>
        <taxon>Pterygota</taxon>
        <taxon>Palaeoptera</taxon>
        <taxon>Odonata</taxon>
        <taxon>Epiprocta</taxon>
        <taxon>Anisoptera</taxon>
        <taxon>Libelluloidea</taxon>
        <taxon>Libellulidae</taxon>
        <taxon>Ladona</taxon>
    </lineage>
</organism>
<dbReference type="GO" id="GO:0005886">
    <property type="term" value="C:plasma membrane"/>
    <property type="evidence" value="ECO:0007669"/>
    <property type="project" value="UniProtKB-SubCell"/>
</dbReference>
<protein>
    <recommendedName>
        <fullName evidence="3">Peptidase M13 N-terminal domain-containing protein</fullName>
    </recommendedName>
</protein>
<dbReference type="GO" id="GO:0016485">
    <property type="term" value="P:protein processing"/>
    <property type="evidence" value="ECO:0007669"/>
    <property type="project" value="TreeGrafter"/>
</dbReference>
<comment type="subcellular location">
    <subcellularLocation>
        <location evidence="1">Cell membrane</location>
        <topology evidence="1">Single-pass type II membrane protein</topology>
    </subcellularLocation>
</comment>
<dbReference type="GO" id="GO:0004222">
    <property type="term" value="F:metalloendopeptidase activity"/>
    <property type="evidence" value="ECO:0007669"/>
    <property type="project" value="InterPro"/>
</dbReference>
<evidence type="ECO:0000256" key="2">
    <source>
        <dbReference type="ARBA" id="ARBA00007357"/>
    </source>
</evidence>
<dbReference type="PANTHER" id="PTHR11733">
    <property type="entry name" value="ZINC METALLOPROTEASE FAMILY M13 NEPRILYSIN-RELATED"/>
    <property type="match status" value="1"/>
</dbReference>
<evidence type="ECO:0000313" key="4">
    <source>
        <dbReference type="EMBL" id="KAG8222299.1"/>
    </source>
</evidence>
<reference evidence="4" key="2">
    <citation type="submission" date="2017-10" db="EMBL/GenBank/DDBJ databases">
        <title>Ladona fulva Genome sequencing and assembly.</title>
        <authorList>
            <person name="Murali S."/>
            <person name="Richards S."/>
            <person name="Bandaranaike D."/>
            <person name="Bellair M."/>
            <person name="Blankenburg K."/>
            <person name="Chao H."/>
            <person name="Dinh H."/>
            <person name="Doddapaneni H."/>
            <person name="Dugan-Rocha S."/>
            <person name="Elkadiri S."/>
            <person name="Gnanaolivu R."/>
            <person name="Hernandez B."/>
            <person name="Skinner E."/>
            <person name="Javaid M."/>
            <person name="Lee S."/>
            <person name="Li M."/>
            <person name="Ming W."/>
            <person name="Munidasa M."/>
            <person name="Muniz J."/>
            <person name="Nguyen L."/>
            <person name="Hughes D."/>
            <person name="Osuji N."/>
            <person name="Pu L.-L."/>
            <person name="Puazo M."/>
            <person name="Qu C."/>
            <person name="Quiroz J."/>
            <person name="Raj R."/>
            <person name="Weissenberger G."/>
            <person name="Xin Y."/>
            <person name="Zou X."/>
            <person name="Han Y."/>
            <person name="Worley K."/>
            <person name="Muzny D."/>
            <person name="Gibbs R."/>
        </authorList>
    </citation>
    <scope>NUCLEOTIDE SEQUENCE</scope>
    <source>
        <strain evidence="4">Sampled in the wild</strain>
    </source>
</reference>
<evidence type="ECO:0000313" key="5">
    <source>
        <dbReference type="Proteomes" id="UP000792457"/>
    </source>
</evidence>
<dbReference type="InterPro" id="IPR000718">
    <property type="entry name" value="Peptidase_M13"/>
</dbReference>
<evidence type="ECO:0000256" key="1">
    <source>
        <dbReference type="ARBA" id="ARBA00004401"/>
    </source>
</evidence>
<dbReference type="OrthoDB" id="6475849at2759"/>
<feature type="domain" description="Peptidase M13 N-terminal" evidence="3">
    <location>
        <begin position="79"/>
        <end position="122"/>
    </location>
</feature>
<dbReference type="SUPFAM" id="SSF55486">
    <property type="entry name" value="Metalloproteases ('zincins'), catalytic domain"/>
    <property type="match status" value="1"/>
</dbReference>
<proteinExistence type="inferred from homology"/>
<comment type="similarity">
    <text evidence="2">Belongs to the peptidase M13 family.</text>
</comment>